<dbReference type="CDD" id="cd16015">
    <property type="entry name" value="LTA_synthase"/>
    <property type="match status" value="1"/>
</dbReference>
<comment type="pathway">
    <text evidence="2">Cell wall biogenesis; lipoteichoic acid biosynthesis.</text>
</comment>
<feature type="transmembrane region" description="Helical" evidence="11">
    <location>
        <begin position="76"/>
        <end position="97"/>
    </location>
</feature>
<dbReference type="PANTHER" id="PTHR47371">
    <property type="entry name" value="LIPOTEICHOIC ACID SYNTHASE"/>
    <property type="match status" value="1"/>
</dbReference>
<keyword evidence="4" id="KW-1003">Cell membrane</keyword>
<dbReference type="EMBL" id="CP020559">
    <property type="protein sequence ID" value="ARE85831.1"/>
    <property type="molecule type" value="Genomic_DNA"/>
</dbReference>
<evidence type="ECO:0000256" key="11">
    <source>
        <dbReference type="SAM" id="Phobius"/>
    </source>
</evidence>
<dbReference type="GO" id="GO:0005886">
    <property type="term" value="C:plasma membrane"/>
    <property type="evidence" value="ECO:0007669"/>
    <property type="project" value="UniProtKB-SubCell"/>
</dbReference>
<dbReference type="PANTHER" id="PTHR47371:SF3">
    <property type="entry name" value="PHOSPHOGLYCEROL TRANSFERASE I"/>
    <property type="match status" value="1"/>
</dbReference>
<evidence type="ECO:0000256" key="8">
    <source>
        <dbReference type="PIRSR" id="PIRSR005091-1"/>
    </source>
</evidence>
<keyword evidence="7 11" id="KW-0472">Membrane</keyword>
<feature type="transmembrane region" description="Helical" evidence="11">
    <location>
        <begin position="131"/>
        <end position="147"/>
    </location>
</feature>
<dbReference type="Gene3D" id="3.40.720.10">
    <property type="entry name" value="Alkaline Phosphatase, subunit A"/>
    <property type="match status" value="1"/>
</dbReference>
<comment type="similarity">
    <text evidence="3">Belongs to the LTA synthase family.</text>
</comment>
<organism evidence="14 16">
    <name type="scientific">Clostridium formicaceticum</name>
    <dbReference type="NCBI Taxonomy" id="1497"/>
    <lineage>
        <taxon>Bacteria</taxon>
        <taxon>Bacillati</taxon>
        <taxon>Bacillota</taxon>
        <taxon>Clostridia</taxon>
        <taxon>Eubacteriales</taxon>
        <taxon>Clostridiaceae</taxon>
        <taxon>Clostridium</taxon>
    </lineage>
</organism>
<feature type="binding site" evidence="10">
    <location>
        <position position="488"/>
    </location>
    <ligand>
        <name>Mn(2+)</name>
        <dbReference type="ChEBI" id="CHEBI:29035"/>
    </ligand>
</feature>
<keyword evidence="6 11" id="KW-1133">Transmembrane helix</keyword>
<comment type="subcellular location">
    <subcellularLocation>
        <location evidence="1">Cell membrane</location>
        <topology evidence="1">Multi-pass membrane protein</topology>
    </subcellularLocation>
</comment>
<feature type="transmembrane region" description="Helical" evidence="11">
    <location>
        <begin position="168"/>
        <end position="186"/>
    </location>
</feature>
<evidence type="ECO:0000259" key="12">
    <source>
        <dbReference type="Pfam" id="PF00884"/>
    </source>
</evidence>
<evidence type="ECO:0000256" key="10">
    <source>
        <dbReference type="PIRSR" id="PIRSR005091-3"/>
    </source>
</evidence>
<feature type="active site" evidence="8">
    <location>
        <position position="315"/>
    </location>
</feature>
<dbReference type="InterPro" id="IPR000917">
    <property type="entry name" value="Sulfatase_N"/>
</dbReference>
<gene>
    <name evidence="14" type="primary">ltaS2_1</name>
    <name evidence="13" type="ORF">BJL90_06280</name>
    <name evidence="14" type="ORF">CLFO_01470</name>
</gene>
<evidence type="ECO:0000313" key="14">
    <source>
        <dbReference type="EMBL" id="ARE85831.1"/>
    </source>
</evidence>
<dbReference type="InterPro" id="IPR050448">
    <property type="entry name" value="OpgB/LTA_synthase_biosynth"/>
</dbReference>
<keyword evidence="15" id="KW-1185">Reference proteome</keyword>
<dbReference type="InterPro" id="IPR012160">
    <property type="entry name" value="LtaS-like"/>
</dbReference>
<feature type="transmembrane region" description="Helical" evidence="11">
    <location>
        <begin position="21"/>
        <end position="40"/>
    </location>
</feature>
<feature type="binding site" evidence="10">
    <location>
        <position position="489"/>
    </location>
    <ligand>
        <name>Mn(2+)</name>
        <dbReference type="ChEBI" id="CHEBI:29035"/>
    </ligand>
</feature>
<evidence type="ECO:0000313" key="16">
    <source>
        <dbReference type="Proteomes" id="UP000192478"/>
    </source>
</evidence>
<evidence type="ECO:0000256" key="7">
    <source>
        <dbReference type="ARBA" id="ARBA00023136"/>
    </source>
</evidence>
<feature type="transmembrane region" description="Helical" evidence="11">
    <location>
        <begin position="52"/>
        <end position="69"/>
    </location>
</feature>
<dbReference type="RefSeq" id="WP_070965463.1">
    <property type="nucleotide sequence ID" value="NZ_CP017603.1"/>
</dbReference>
<proteinExistence type="inferred from homology"/>
<name>A0AAC9WEK3_9CLOT</name>
<dbReference type="InterPro" id="IPR017850">
    <property type="entry name" value="Alkaline_phosphatase_core_sf"/>
</dbReference>
<accession>A0AAC9WEK3</accession>
<dbReference type="GO" id="GO:0046872">
    <property type="term" value="F:metal ion binding"/>
    <property type="evidence" value="ECO:0007669"/>
    <property type="project" value="UniProtKB-KW"/>
</dbReference>
<keyword evidence="9" id="KW-0464">Manganese</keyword>
<feature type="binding site" evidence="10">
    <location>
        <position position="315"/>
    </location>
    <ligand>
        <name>Mn(2+)</name>
        <dbReference type="ChEBI" id="CHEBI:29035"/>
    </ligand>
</feature>
<dbReference type="SUPFAM" id="SSF53649">
    <property type="entry name" value="Alkaline phosphatase-like"/>
    <property type="match status" value="1"/>
</dbReference>
<protein>
    <submittedName>
        <fullName evidence="14">Lipoteichoic acid synthase 2</fullName>
    </submittedName>
</protein>
<dbReference type="Proteomes" id="UP000177894">
    <property type="component" value="Chromosome"/>
</dbReference>
<evidence type="ECO:0000256" key="3">
    <source>
        <dbReference type="ARBA" id="ARBA00009983"/>
    </source>
</evidence>
<dbReference type="Proteomes" id="UP000192478">
    <property type="component" value="Chromosome"/>
</dbReference>
<evidence type="ECO:0000313" key="15">
    <source>
        <dbReference type="Proteomes" id="UP000177894"/>
    </source>
</evidence>
<dbReference type="KEGG" id="cfm:BJL90_06280"/>
<dbReference type="EMBL" id="CP017603">
    <property type="protein sequence ID" value="AOY75537.1"/>
    <property type="molecule type" value="Genomic_DNA"/>
</dbReference>
<dbReference type="Pfam" id="PF00884">
    <property type="entry name" value="Sulfatase"/>
    <property type="match status" value="1"/>
</dbReference>
<evidence type="ECO:0000256" key="1">
    <source>
        <dbReference type="ARBA" id="ARBA00004651"/>
    </source>
</evidence>
<evidence type="ECO:0000256" key="6">
    <source>
        <dbReference type="ARBA" id="ARBA00022989"/>
    </source>
</evidence>
<feature type="binding site" evidence="10">
    <location>
        <position position="273"/>
    </location>
    <ligand>
        <name>Mn(2+)</name>
        <dbReference type="ChEBI" id="CHEBI:29035"/>
    </ligand>
</feature>
<dbReference type="Gene3D" id="3.30.1120.170">
    <property type="match status" value="1"/>
</dbReference>
<evidence type="ECO:0000313" key="13">
    <source>
        <dbReference type="EMBL" id="AOY75537.1"/>
    </source>
</evidence>
<feature type="domain" description="Sulfatase N-terminal" evidence="12">
    <location>
        <begin position="265"/>
        <end position="553"/>
    </location>
</feature>
<evidence type="ECO:0000256" key="2">
    <source>
        <dbReference type="ARBA" id="ARBA00004936"/>
    </source>
</evidence>
<sequence>METQILKNDNKDKYSILSKQYFVILLVTLSLFCKMFYLNYTVISYEFLDARMLIGNFLFILALVAWSIFIPQPKQFLSLLIINILFTTYIIANLYYFRYFADVFSFKMIMYSSQIVNVADSVKYLASMKDLILFIDILLLLAIYFFVSFQLKRKKREPQVVQAKKEKIVITLCILIITFVTNFLTINSFDKNNPNALASVWDKIYVATGIGIPNYHILDLKSFITEKTQNKPLLEEEVKEIAAFLEEKNRTNDDAKKLWGFAQNKNLLIIQVESLQKFVINRSINDLEITPNLNRLVEENMYFSNIYGQTAGGNTSDAEFMANTSLYPIANGAVFVKHAHNDYNSLAAILKERDYKYTAMMHAYKPSFWNRSSMYNSLQVDRFFSFEDYVFDEHIGLGLSDASFYRQSLDKLKEMEKPFMALLSTLTSHHPYSDVEKYGDFYTGELEGSLLGNYIKSIHYADQQLGNFIEELKKNGIWEESLVVIYGDHPGIPSNHRDELYEFLDIQDGGLLSWELLQQIPLIINIPNENFEGNYEIAGGLIDVFPTVLNLLGLEANVVFGKDLINSEEGFVVFRDGSFATDDYYYFSSQRVLYNIETGEQEDFSIVQKKVDLAKMHLSSSDKIIENDLIPVIEQHIDTIRNKQ</sequence>
<reference evidence="14 16" key="2">
    <citation type="submission" date="2017-03" db="EMBL/GenBank/DDBJ databases">
        <title>Complete sequence of Clostridium formicaceticum DSM 92.</title>
        <authorList>
            <person name="Poehlein A."/>
            <person name="Karl M."/>
            <person name="Bengelsdorf F.R."/>
            <person name="Duerre P."/>
            <person name="Daniel R."/>
        </authorList>
    </citation>
    <scope>NUCLEOTIDE SEQUENCE [LARGE SCALE GENOMIC DNA]</scope>
    <source>
        <strain evidence="14 16">DSM 92</strain>
    </source>
</reference>
<dbReference type="PIRSF" id="PIRSF005091">
    <property type="entry name" value="Mmb_sulf_HI1246"/>
    <property type="match status" value="1"/>
</dbReference>
<feature type="binding site" evidence="9">
    <location>
        <position position="429"/>
    </location>
    <ligand>
        <name>substrate</name>
    </ligand>
</feature>
<reference evidence="13 15" key="1">
    <citation type="submission" date="2016-10" db="EMBL/GenBank/DDBJ databases">
        <title>Complete Genome Sequence of Acetogen Clostridium formicoaceticum ATCC 27076.</title>
        <authorList>
            <person name="Bao T."/>
            <person name="Cheng C."/>
            <person name="Zhao J."/>
            <person name="Yang S.-T."/>
            <person name="Wang J."/>
            <person name="Wang M."/>
        </authorList>
    </citation>
    <scope>NUCLEOTIDE SEQUENCE [LARGE SCALE GENOMIC DNA]</scope>
    <source>
        <strain evidence="13 15">ATCC 27076</strain>
    </source>
</reference>
<evidence type="ECO:0000256" key="4">
    <source>
        <dbReference type="ARBA" id="ARBA00022475"/>
    </source>
</evidence>
<dbReference type="AlphaFoldDB" id="A0AAC9WEK3"/>
<keyword evidence="9" id="KW-0479">Metal-binding</keyword>
<evidence type="ECO:0000256" key="9">
    <source>
        <dbReference type="PIRSR" id="PIRSR005091-2"/>
    </source>
</evidence>
<keyword evidence="5 11" id="KW-0812">Transmembrane</keyword>
<evidence type="ECO:0000256" key="5">
    <source>
        <dbReference type="ARBA" id="ARBA00022692"/>
    </source>
</evidence>